<dbReference type="GO" id="GO:0000978">
    <property type="term" value="F:RNA polymerase II cis-regulatory region sequence-specific DNA binding"/>
    <property type="evidence" value="ECO:0007669"/>
    <property type="project" value="TreeGrafter"/>
</dbReference>
<dbReference type="AlphaFoldDB" id="A0AAN8JDM2"/>
<evidence type="ECO:0000259" key="8">
    <source>
        <dbReference type="PROSITE" id="PS50071"/>
    </source>
</evidence>
<dbReference type="GO" id="GO:0000981">
    <property type="term" value="F:DNA-binding transcription factor activity, RNA polymerase II-specific"/>
    <property type="evidence" value="ECO:0007669"/>
    <property type="project" value="InterPro"/>
</dbReference>
<evidence type="ECO:0000256" key="5">
    <source>
        <dbReference type="PROSITE-ProRule" id="PRU00108"/>
    </source>
</evidence>
<evidence type="ECO:0000256" key="2">
    <source>
        <dbReference type="ARBA" id="ARBA00023125"/>
    </source>
</evidence>
<dbReference type="InterPro" id="IPR001356">
    <property type="entry name" value="HD"/>
</dbReference>
<protein>
    <recommendedName>
        <fullName evidence="8">Homeobox domain-containing protein</fullName>
    </recommendedName>
</protein>
<keyword evidence="10" id="KW-1185">Reference proteome</keyword>
<keyword evidence="4 5" id="KW-0539">Nucleus</keyword>
<keyword evidence="2 5" id="KW-0238">DNA-binding</keyword>
<dbReference type="SMART" id="SM00389">
    <property type="entry name" value="HOX"/>
    <property type="match status" value="1"/>
</dbReference>
<sequence>MDTHGTFFGQAMYPRESYSTAGMMPFANQQSACVYARNCSQGVFGGHAMAVVEQCLLPPEESTNGVTSSQISPEISNNPQHGGSPGSQNPHHNPIPAHIQTPVISAPVAMDVPPPAHTQSHRIGGHDRDHLQFPWMKTTKSHAHQWKAQWPGAQFTIEDENKRTRTAYTRGQLLELEKEFHYNKYISRPRRIELAAMLNLTERHIKIWFQNRRMKWKKDEAKQRPLPLELSCASPSSPGSPCHPGNDNNEDNNDKNNPVKKTIARDELVSSLNSSTIIREKHSIQNMNPSSKKKINLKEEAK</sequence>
<dbReference type="GO" id="GO:0045944">
    <property type="term" value="P:positive regulation of transcription by RNA polymerase II"/>
    <property type="evidence" value="ECO:0007669"/>
    <property type="project" value="UniProtKB-ARBA"/>
</dbReference>
<feature type="compositionally biased region" description="Polar residues" evidence="7">
    <location>
        <begin position="61"/>
        <end position="91"/>
    </location>
</feature>
<dbReference type="FunFam" id="1.10.10.60:FF:000176">
    <property type="entry name" value="pancreas/duodenum homeobox protein 1"/>
    <property type="match status" value="1"/>
</dbReference>
<dbReference type="SUPFAM" id="SSF46689">
    <property type="entry name" value="Homeodomain-like"/>
    <property type="match status" value="1"/>
</dbReference>
<dbReference type="InterPro" id="IPR009057">
    <property type="entry name" value="Homeodomain-like_sf"/>
</dbReference>
<feature type="region of interest" description="Disordered" evidence="7">
    <location>
        <begin position="60"/>
        <end position="98"/>
    </location>
</feature>
<evidence type="ECO:0000256" key="6">
    <source>
        <dbReference type="RuleBase" id="RU000682"/>
    </source>
</evidence>
<feature type="domain" description="Homeobox" evidence="8">
    <location>
        <begin position="159"/>
        <end position="219"/>
    </location>
</feature>
<evidence type="ECO:0000313" key="9">
    <source>
        <dbReference type="EMBL" id="KAK6172534.1"/>
    </source>
</evidence>
<feature type="DNA-binding region" description="Homeobox" evidence="5">
    <location>
        <begin position="161"/>
        <end position="220"/>
    </location>
</feature>
<dbReference type="PANTHER" id="PTHR45664">
    <property type="entry name" value="PROTEIN ZERKNUELLT 1-RELATED"/>
    <property type="match status" value="1"/>
</dbReference>
<dbReference type="InterPro" id="IPR020479">
    <property type="entry name" value="HD_metazoa"/>
</dbReference>
<dbReference type="GO" id="GO:0048513">
    <property type="term" value="P:animal organ development"/>
    <property type="evidence" value="ECO:0007669"/>
    <property type="project" value="UniProtKB-ARBA"/>
</dbReference>
<keyword evidence="3 5" id="KW-0371">Homeobox</keyword>
<dbReference type="CDD" id="cd00086">
    <property type="entry name" value="homeodomain"/>
    <property type="match status" value="1"/>
</dbReference>
<proteinExistence type="predicted"/>
<dbReference type="GO" id="GO:0005634">
    <property type="term" value="C:nucleus"/>
    <property type="evidence" value="ECO:0007669"/>
    <property type="project" value="UniProtKB-SubCell"/>
</dbReference>
<organism evidence="9 10">
    <name type="scientific">Patella caerulea</name>
    <name type="common">Rayed Mediterranean limpet</name>
    <dbReference type="NCBI Taxonomy" id="87958"/>
    <lineage>
        <taxon>Eukaryota</taxon>
        <taxon>Metazoa</taxon>
        <taxon>Spiralia</taxon>
        <taxon>Lophotrochozoa</taxon>
        <taxon>Mollusca</taxon>
        <taxon>Gastropoda</taxon>
        <taxon>Patellogastropoda</taxon>
        <taxon>Patelloidea</taxon>
        <taxon>Patellidae</taxon>
        <taxon>Patella</taxon>
    </lineage>
</organism>
<keyword evidence="1" id="KW-0217">Developmental protein</keyword>
<dbReference type="PROSITE" id="PS50071">
    <property type="entry name" value="HOMEOBOX_2"/>
    <property type="match status" value="1"/>
</dbReference>
<evidence type="ECO:0000256" key="3">
    <source>
        <dbReference type="ARBA" id="ARBA00023155"/>
    </source>
</evidence>
<dbReference type="Gene3D" id="1.10.10.60">
    <property type="entry name" value="Homeodomain-like"/>
    <property type="match status" value="1"/>
</dbReference>
<feature type="region of interest" description="Disordered" evidence="7">
    <location>
        <begin position="229"/>
        <end position="302"/>
    </location>
</feature>
<gene>
    <name evidence="9" type="ORF">SNE40_016169</name>
</gene>
<evidence type="ECO:0000256" key="7">
    <source>
        <dbReference type="SAM" id="MobiDB-lite"/>
    </source>
</evidence>
<dbReference type="Proteomes" id="UP001347796">
    <property type="component" value="Unassembled WGS sequence"/>
</dbReference>
<name>A0AAN8JDM2_PATCE</name>
<dbReference type="Pfam" id="PF00046">
    <property type="entry name" value="Homeodomain"/>
    <property type="match status" value="1"/>
</dbReference>
<comment type="subcellular location">
    <subcellularLocation>
        <location evidence="5 6">Nucleus</location>
    </subcellularLocation>
</comment>
<dbReference type="InterPro" id="IPR017970">
    <property type="entry name" value="Homeobox_CS"/>
</dbReference>
<evidence type="ECO:0000256" key="1">
    <source>
        <dbReference type="ARBA" id="ARBA00022473"/>
    </source>
</evidence>
<evidence type="ECO:0000313" key="10">
    <source>
        <dbReference type="Proteomes" id="UP001347796"/>
    </source>
</evidence>
<feature type="compositionally biased region" description="Low complexity" evidence="7">
    <location>
        <begin position="231"/>
        <end position="247"/>
    </location>
</feature>
<comment type="caution">
    <text evidence="9">The sequence shown here is derived from an EMBL/GenBank/DDBJ whole genome shotgun (WGS) entry which is preliminary data.</text>
</comment>
<evidence type="ECO:0000256" key="4">
    <source>
        <dbReference type="ARBA" id="ARBA00023242"/>
    </source>
</evidence>
<dbReference type="PROSITE" id="PS00027">
    <property type="entry name" value="HOMEOBOX_1"/>
    <property type="match status" value="1"/>
</dbReference>
<reference evidence="9 10" key="1">
    <citation type="submission" date="2024-01" db="EMBL/GenBank/DDBJ databases">
        <title>The genome of the rayed Mediterranean limpet Patella caerulea (Linnaeus, 1758).</title>
        <authorList>
            <person name="Anh-Thu Weber A."/>
            <person name="Halstead-Nussloch G."/>
        </authorList>
    </citation>
    <scope>NUCLEOTIDE SEQUENCE [LARGE SCALE GENOMIC DNA]</scope>
    <source>
        <strain evidence="9">AATW-2023a</strain>
        <tissue evidence="9">Whole specimen</tissue>
    </source>
</reference>
<dbReference type="PANTHER" id="PTHR45664:SF12">
    <property type="entry name" value="PANCREAS_DUODENUM HOMEOBOX PROTEIN 1"/>
    <property type="match status" value="1"/>
</dbReference>
<accession>A0AAN8JDM2</accession>
<dbReference type="EMBL" id="JAZGQO010000011">
    <property type="protein sequence ID" value="KAK6172534.1"/>
    <property type="molecule type" value="Genomic_DNA"/>
</dbReference>
<dbReference type="PRINTS" id="PR00024">
    <property type="entry name" value="HOMEOBOX"/>
</dbReference>